<sequence>MASENMPPDLCQKCAFLFEPEKPLPPSAVAHDILDSNKPVPDLICPSIREFISQGSVRRERLDKKIATLRSALDDLLKERDPLDLRRMPTELLSLIFTFASSDNGLLSVQTGTMDPSGTSIYLCFVDEPPESPSLIGIETTLAAHLERSQQLPLTITFRTFYEHACTDQDHVLLALLAEHSYRWETVTFSGPLELYSTLNDIIYDLPILRELDIMIYLVWDEVILGPVSVFDDCPRLQRASVNASIHGSDRPVTVNLPSPQLLFYSGSNSWDNHVETLWSAQNLVDCVLALTDPDVIIPPGSPIVTLPHLVRLSISHNMLLKFLDTPVVQELYSFDESNTIPPSLTRLPNVKKLFIAGTPSGVDVCRLYAAPTITELCLYVSVISVADLFSVLAPQAGSESTQLVSPLHTISLRIIRRRFRSGQVIPHLDQDLLMCALESHWQCGGWRSVNLYCPQFTPNPTTLERMHKLRSEGMGLQAFRSADALLDHVIPHGFRLRSDRYIFFEP</sequence>
<evidence type="ECO:0000313" key="1">
    <source>
        <dbReference type="EMBL" id="KAJ7742829.1"/>
    </source>
</evidence>
<dbReference type="SUPFAM" id="SSF52058">
    <property type="entry name" value="L domain-like"/>
    <property type="match status" value="1"/>
</dbReference>
<accession>A0AAD7IH36</accession>
<evidence type="ECO:0000313" key="2">
    <source>
        <dbReference type="Proteomes" id="UP001215598"/>
    </source>
</evidence>
<organism evidence="1 2">
    <name type="scientific">Mycena metata</name>
    <dbReference type="NCBI Taxonomy" id="1033252"/>
    <lineage>
        <taxon>Eukaryota</taxon>
        <taxon>Fungi</taxon>
        <taxon>Dikarya</taxon>
        <taxon>Basidiomycota</taxon>
        <taxon>Agaricomycotina</taxon>
        <taxon>Agaricomycetes</taxon>
        <taxon>Agaricomycetidae</taxon>
        <taxon>Agaricales</taxon>
        <taxon>Marasmiineae</taxon>
        <taxon>Mycenaceae</taxon>
        <taxon>Mycena</taxon>
    </lineage>
</organism>
<gene>
    <name evidence="1" type="ORF">B0H16DRAFT_1890138</name>
</gene>
<feature type="non-terminal residue" evidence="1">
    <location>
        <position position="507"/>
    </location>
</feature>
<reference evidence="1" key="1">
    <citation type="submission" date="2023-03" db="EMBL/GenBank/DDBJ databases">
        <title>Massive genome expansion in bonnet fungi (Mycena s.s.) driven by repeated elements and novel gene families across ecological guilds.</title>
        <authorList>
            <consortium name="Lawrence Berkeley National Laboratory"/>
            <person name="Harder C.B."/>
            <person name="Miyauchi S."/>
            <person name="Viragh M."/>
            <person name="Kuo A."/>
            <person name="Thoen E."/>
            <person name="Andreopoulos B."/>
            <person name="Lu D."/>
            <person name="Skrede I."/>
            <person name="Drula E."/>
            <person name="Henrissat B."/>
            <person name="Morin E."/>
            <person name="Kohler A."/>
            <person name="Barry K."/>
            <person name="LaButti K."/>
            <person name="Morin E."/>
            <person name="Salamov A."/>
            <person name="Lipzen A."/>
            <person name="Mereny Z."/>
            <person name="Hegedus B."/>
            <person name="Baldrian P."/>
            <person name="Stursova M."/>
            <person name="Weitz H."/>
            <person name="Taylor A."/>
            <person name="Grigoriev I.V."/>
            <person name="Nagy L.G."/>
            <person name="Martin F."/>
            <person name="Kauserud H."/>
        </authorList>
    </citation>
    <scope>NUCLEOTIDE SEQUENCE</scope>
    <source>
        <strain evidence="1">CBHHK182m</strain>
    </source>
</reference>
<dbReference type="AlphaFoldDB" id="A0AAD7IH36"/>
<comment type="caution">
    <text evidence="1">The sequence shown here is derived from an EMBL/GenBank/DDBJ whole genome shotgun (WGS) entry which is preliminary data.</text>
</comment>
<protein>
    <submittedName>
        <fullName evidence="1">Uncharacterized protein</fullName>
    </submittedName>
</protein>
<keyword evidence="2" id="KW-1185">Reference proteome</keyword>
<name>A0AAD7IH36_9AGAR</name>
<dbReference type="Proteomes" id="UP001215598">
    <property type="component" value="Unassembled WGS sequence"/>
</dbReference>
<proteinExistence type="predicted"/>
<dbReference type="EMBL" id="JARKIB010000093">
    <property type="protein sequence ID" value="KAJ7742829.1"/>
    <property type="molecule type" value="Genomic_DNA"/>
</dbReference>